<accession>A0ABW1KXN0</accession>
<gene>
    <name evidence="6" type="ORF">ACFMB1_07540</name>
</gene>
<dbReference type="CDD" id="cd16429">
    <property type="entry name" value="VirB10"/>
    <property type="match status" value="1"/>
</dbReference>
<organism evidence="6 7">
    <name type="scientific">Hyphococcus aureus</name>
    <dbReference type="NCBI Taxonomy" id="2666033"/>
    <lineage>
        <taxon>Bacteria</taxon>
        <taxon>Pseudomonadati</taxon>
        <taxon>Pseudomonadota</taxon>
        <taxon>Alphaproteobacteria</taxon>
        <taxon>Parvularculales</taxon>
        <taxon>Parvularculaceae</taxon>
        <taxon>Hyphococcus</taxon>
    </lineage>
</organism>
<evidence type="ECO:0000313" key="6">
    <source>
        <dbReference type="EMBL" id="MFC6035391.1"/>
    </source>
</evidence>
<dbReference type="InterPro" id="IPR042217">
    <property type="entry name" value="T4SS_VirB10/TrbI"/>
</dbReference>
<keyword evidence="7" id="KW-1185">Reference proteome</keyword>
<sequence>MAEPIPFEEQAEALKLRAKPKPVTQINRKVVIAGAGVGAVLLFLAASVALDPPKVSGDDEPRELYNTRNKPKADALSILPASYDQLPAPKPAIELGPPIPGDLGGAMLAAERDLGIEPDVYQTAYDDFRPDPVSEAERAERIRQAKLAQESLASPVFFKVNGKALGKASDISPAPDPADPFAAIREVSAAFGGGGDSDPNKQDSKIAFVGHAATDDILNPHGLTDPVSPYQVMAGTIIPASLITGLNSDLPGTIIAQVTQPVYDTVSGAHLLIPQGARLIGRYDSQVSFGQDRALIVWDRVLFPDGASLRIDAMPAADAAGYAGLSDKVDNHWGRVFVAAGLGSLLGVGTELAIDDDDGLTRAIRDSYQDTANQAGQRIVDRNLNIQPTLKVRPGWPLRVIVTRDLVLRPFKDHL</sequence>
<evidence type="ECO:0000256" key="1">
    <source>
        <dbReference type="ARBA" id="ARBA00004167"/>
    </source>
</evidence>
<proteinExistence type="inferred from homology"/>
<dbReference type="InterPro" id="IPR005498">
    <property type="entry name" value="T4SS_VirB10/TraB/TrbI"/>
</dbReference>
<evidence type="ECO:0000313" key="7">
    <source>
        <dbReference type="Proteomes" id="UP001596116"/>
    </source>
</evidence>
<dbReference type="RefSeq" id="WP_379879286.1">
    <property type="nucleotide sequence ID" value="NZ_JBHPON010000001.1"/>
</dbReference>
<dbReference type="Proteomes" id="UP001596116">
    <property type="component" value="Unassembled WGS sequence"/>
</dbReference>
<dbReference type="Pfam" id="PF03743">
    <property type="entry name" value="TrbI"/>
    <property type="match status" value="1"/>
</dbReference>
<dbReference type="Gene3D" id="2.40.128.260">
    <property type="entry name" value="Type IV secretion system, VirB10/TraB/TrbI"/>
    <property type="match status" value="1"/>
</dbReference>
<keyword evidence="3" id="KW-0812">Transmembrane</keyword>
<dbReference type="EMBL" id="JBHPON010000001">
    <property type="protein sequence ID" value="MFC6035391.1"/>
    <property type="molecule type" value="Genomic_DNA"/>
</dbReference>
<evidence type="ECO:0000256" key="4">
    <source>
        <dbReference type="ARBA" id="ARBA00022989"/>
    </source>
</evidence>
<evidence type="ECO:0000256" key="5">
    <source>
        <dbReference type="ARBA" id="ARBA00023136"/>
    </source>
</evidence>
<reference evidence="6 7" key="1">
    <citation type="submission" date="2024-09" db="EMBL/GenBank/DDBJ databases">
        <authorList>
            <person name="Zhang Z.-H."/>
        </authorList>
    </citation>
    <scope>NUCLEOTIDE SEQUENCE [LARGE SCALE GENOMIC DNA]</scope>
    <source>
        <strain evidence="6 7">HHTR114</strain>
    </source>
</reference>
<evidence type="ECO:0000256" key="2">
    <source>
        <dbReference type="ARBA" id="ARBA00010265"/>
    </source>
</evidence>
<protein>
    <submittedName>
        <fullName evidence="6">TrbI/VirB10 family protein</fullName>
    </submittedName>
</protein>
<name>A0ABW1KXN0_9PROT</name>
<keyword evidence="5" id="KW-0472">Membrane</keyword>
<comment type="subcellular location">
    <subcellularLocation>
        <location evidence="1">Membrane</location>
        <topology evidence="1">Single-pass membrane protein</topology>
    </subcellularLocation>
</comment>
<evidence type="ECO:0000256" key="3">
    <source>
        <dbReference type="ARBA" id="ARBA00022692"/>
    </source>
</evidence>
<keyword evidence="4" id="KW-1133">Transmembrane helix</keyword>
<comment type="caution">
    <text evidence="6">The sequence shown here is derived from an EMBL/GenBank/DDBJ whole genome shotgun (WGS) entry which is preliminary data.</text>
</comment>
<comment type="similarity">
    <text evidence="2">Belongs to the TrbI/VirB10 family.</text>
</comment>